<proteinExistence type="inferred from homology"/>
<evidence type="ECO:0000256" key="1">
    <source>
        <dbReference type="ARBA" id="ARBA00001231"/>
    </source>
</evidence>
<feature type="domain" description="Glycoside hydrolase family 3 N-terminal" evidence="8">
    <location>
        <begin position="118"/>
        <end position="432"/>
    </location>
</feature>
<keyword evidence="5" id="KW-0326">Glycosidase</keyword>
<keyword evidence="7" id="KW-1133">Transmembrane helix</keyword>
<keyword evidence="7" id="KW-0472">Membrane</keyword>
<evidence type="ECO:0000256" key="2">
    <source>
        <dbReference type="ARBA" id="ARBA00005336"/>
    </source>
</evidence>
<dbReference type="PANTHER" id="PTHR30480:SF13">
    <property type="entry name" value="BETA-HEXOSAMINIDASE"/>
    <property type="match status" value="1"/>
</dbReference>
<dbReference type="InterPro" id="IPR019800">
    <property type="entry name" value="Glyco_hydro_3_AS"/>
</dbReference>
<evidence type="ECO:0000256" key="4">
    <source>
        <dbReference type="ARBA" id="ARBA00022801"/>
    </source>
</evidence>
<dbReference type="EC" id="3.2.1.52" evidence="3"/>
<dbReference type="PANTHER" id="PTHR30480">
    <property type="entry name" value="BETA-HEXOSAMINIDASE-RELATED"/>
    <property type="match status" value="1"/>
</dbReference>
<dbReference type="InterPro" id="IPR001764">
    <property type="entry name" value="Glyco_hydro_3_N"/>
</dbReference>
<dbReference type="AlphaFoldDB" id="A0A1E3A3Q1"/>
<feature type="compositionally biased region" description="Low complexity" evidence="6">
    <location>
        <begin position="52"/>
        <end position="65"/>
    </location>
</feature>
<reference evidence="9 10" key="1">
    <citation type="submission" date="2016-07" db="EMBL/GenBank/DDBJ databases">
        <title>Characterization of isolates of Eisenbergiella tayi derived from blood cultures, using whole genome sequencing.</title>
        <authorList>
            <person name="Burdz T."/>
            <person name="Wiebe D."/>
            <person name="Huynh C."/>
            <person name="Bernard K."/>
        </authorList>
    </citation>
    <scope>NUCLEOTIDE SEQUENCE [LARGE SCALE GENOMIC DNA]</scope>
    <source>
        <strain evidence="9 10">NML 110608</strain>
    </source>
</reference>
<feature type="region of interest" description="Disordered" evidence="6">
    <location>
        <begin position="46"/>
        <end position="89"/>
    </location>
</feature>
<accession>A0A1E3A3Q1</accession>
<feature type="compositionally biased region" description="Acidic residues" evidence="6">
    <location>
        <begin position="75"/>
        <end position="89"/>
    </location>
</feature>
<dbReference type="InterPro" id="IPR036962">
    <property type="entry name" value="Glyco_hydro_3_N_sf"/>
</dbReference>
<keyword evidence="4" id="KW-0378">Hydrolase</keyword>
<evidence type="ECO:0000256" key="7">
    <source>
        <dbReference type="SAM" id="Phobius"/>
    </source>
</evidence>
<dbReference type="PATRIC" id="fig|1432052.4.peg.4472"/>
<dbReference type="GO" id="GO:0009254">
    <property type="term" value="P:peptidoglycan turnover"/>
    <property type="evidence" value="ECO:0007669"/>
    <property type="project" value="TreeGrafter"/>
</dbReference>
<name>A0A1E3A3Q1_9FIRM</name>
<evidence type="ECO:0000313" key="10">
    <source>
        <dbReference type="Proteomes" id="UP000094067"/>
    </source>
</evidence>
<keyword evidence="9" id="KW-0449">Lipoprotein</keyword>
<comment type="caution">
    <text evidence="9">The sequence shown here is derived from an EMBL/GenBank/DDBJ whole genome shotgun (WGS) entry which is preliminary data.</text>
</comment>
<dbReference type="GO" id="GO:0004563">
    <property type="term" value="F:beta-N-acetylhexosaminidase activity"/>
    <property type="evidence" value="ECO:0007669"/>
    <property type="project" value="UniProtKB-EC"/>
</dbReference>
<evidence type="ECO:0000256" key="6">
    <source>
        <dbReference type="SAM" id="MobiDB-lite"/>
    </source>
</evidence>
<gene>
    <name evidence="9" type="primary">ybbD</name>
    <name evidence="9" type="ORF">BEI61_04043</name>
</gene>
<feature type="transmembrane region" description="Helical" evidence="7">
    <location>
        <begin position="16"/>
        <end position="37"/>
    </location>
</feature>
<dbReference type="SUPFAM" id="SSF51445">
    <property type="entry name" value="(Trans)glycosidases"/>
    <property type="match status" value="1"/>
</dbReference>
<keyword evidence="7" id="KW-0812">Transmembrane</keyword>
<dbReference type="InterPro" id="IPR050226">
    <property type="entry name" value="NagZ_Beta-hexosaminidase"/>
</dbReference>
<dbReference type="InterPro" id="IPR017853">
    <property type="entry name" value="GH"/>
</dbReference>
<organism evidence="9 10">
    <name type="scientific">Eisenbergiella tayi</name>
    <dbReference type="NCBI Taxonomy" id="1432052"/>
    <lineage>
        <taxon>Bacteria</taxon>
        <taxon>Bacillati</taxon>
        <taxon>Bacillota</taxon>
        <taxon>Clostridia</taxon>
        <taxon>Lachnospirales</taxon>
        <taxon>Lachnospiraceae</taxon>
        <taxon>Eisenbergiella</taxon>
    </lineage>
</organism>
<comment type="catalytic activity">
    <reaction evidence="1">
        <text>Hydrolysis of terminal non-reducing N-acetyl-D-hexosamine residues in N-acetyl-beta-D-hexosaminides.</text>
        <dbReference type="EC" id="3.2.1.52"/>
    </reaction>
</comment>
<dbReference type="Proteomes" id="UP000094067">
    <property type="component" value="Unassembled WGS sequence"/>
</dbReference>
<dbReference type="EMBL" id="MCGH01000003">
    <property type="protein sequence ID" value="ODM03249.1"/>
    <property type="molecule type" value="Genomic_DNA"/>
</dbReference>
<evidence type="ECO:0000259" key="8">
    <source>
        <dbReference type="Pfam" id="PF00933"/>
    </source>
</evidence>
<dbReference type="GO" id="GO:0005975">
    <property type="term" value="P:carbohydrate metabolic process"/>
    <property type="evidence" value="ECO:0007669"/>
    <property type="project" value="InterPro"/>
</dbReference>
<sequence>MDRRDRRRKRRVRNQIISYIVAVVLLAGLVTGGFFGVRHISNAMEEKKQQEESQSQEESLAQAEAMDQTASEADGTGEETSETESVESQEEILEELVEACVADMSLEDKVAGLFIITPEQLTGVGTAIQAGEGTQEALKKYPVGGLVYFAKNIQSADQLKEMLAKTVSYATYPLFLGVDEEGGSVARVADQLKLTNVGPMADIGAGGDPGAAYTAGQTIGSYLKEYGFNLDFAPVADVLTNPDNKVIGDRAFGSDAALVSQMVASAVQGLQDTGVSACIKHFPGHGDTSGDSHEGAVETDRTAEEMQGTEFLPFQAGIEAGTDMVMVGHISASGLTGGDAAPASINENIITGVLRRQLGYDGIVITDAMNMSAISEYYTADEAAIKALKAGADMILMPEDFVTAYEGVIAAVKDGTIDENRINDSLKRVYRVKYAGTLQ</sequence>
<protein>
    <recommendedName>
        <fullName evidence="3">beta-N-acetylhexosaminidase</fullName>
        <ecNumber evidence="3">3.2.1.52</ecNumber>
    </recommendedName>
</protein>
<comment type="similarity">
    <text evidence="2">Belongs to the glycosyl hydrolase 3 family.</text>
</comment>
<evidence type="ECO:0000256" key="3">
    <source>
        <dbReference type="ARBA" id="ARBA00012663"/>
    </source>
</evidence>
<dbReference type="PROSITE" id="PS00775">
    <property type="entry name" value="GLYCOSYL_HYDROL_F3"/>
    <property type="match status" value="1"/>
</dbReference>
<evidence type="ECO:0000256" key="5">
    <source>
        <dbReference type="ARBA" id="ARBA00023295"/>
    </source>
</evidence>
<dbReference type="Gene3D" id="3.20.20.300">
    <property type="entry name" value="Glycoside hydrolase, family 3, N-terminal domain"/>
    <property type="match status" value="1"/>
</dbReference>
<dbReference type="RefSeq" id="WP_069153775.1">
    <property type="nucleotide sequence ID" value="NZ_MCGH01000003.1"/>
</dbReference>
<evidence type="ECO:0000313" key="9">
    <source>
        <dbReference type="EMBL" id="ODM03249.1"/>
    </source>
</evidence>
<dbReference type="Pfam" id="PF00933">
    <property type="entry name" value="Glyco_hydro_3"/>
    <property type="match status" value="1"/>
</dbReference>